<dbReference type="PROSITE" id="PS50082">
    <property type="entry name" value="WD_REPEATS_2"/>
    <property type="match status" value="2"/>
</dbReference>
<dbReference type="AlphaFoldDB" id="A0AAF0J305"/>
<dbReference type="SMART" id="SM00564">
    <property type="entry name" value="PQQ"/>
    <property type="match status" value="2"/>
</dbReference>
<feature type="repeat" description="WD" evidence="4">
    <location>
        <begin position="62"/>
        <end position="103"/>
    </location>
</feature>
<comment type="similarity">
    <text evidence="3">Belongs to the WD repeat MORG1 family.</text>
</comment>
<dbReference type="EMBL" id="CP119895">
    <property type="protein sequence ID" value="WFD27444.1"/>
    <property type="molecule type" value="Genomic_DNA"/>
</dbReference>
<dbReference type="Gene3D" id="2.130.10.10">
    <property type="entry name" value="YVTN repeat-like/Quinoprotein amine dehydrogenase"/>
    <property type="match status" value="1"/>
</dbReference>
<evidence type="ECO:0000313" key="7">
    <source>
        <dbReference type="Proteomes" id="UP001213623"/>
    </source>
</evidence>
<dbReference type="InterPro" id="IPR018391">
    <property type="entry name" value="PQQ_b-propeller_rpt"/>
</dbReference>
<comment type="subcellular location">
    <subcellularLocation>
        <location evidence="1">Cytoplasm</location>
    </subcellularLocation>
</comment>
<dbReference type="PANTHER" id="PTHR22842:SF3">
    <property type="entry name" value="WD REPEAT DOMAIN-CONTAINING PROTEIN 83"/>
    <property type="match status" value="1"/>
</dbReference>
<dbReference type="Pfam" id="PF13360">
    <property type="entry name" value="PQQ_2"/>
    <property type="match status" value="1"/>
</dbReference>
<keyword evidence="2" id="KW-0963">Cytoplasm</keyword>
<evidence type="ECO:0000313" key="6">
    <source>
        <dbReference type="EMBL" id="WFD27444.1"/>
    </source>
</evidence>
<dbReference type="InterPro" id="IPR051980">
    <property type="entry name" value="WD_repeat_MORG1"/>
</dbReference>
<dbReference type="SUPFAM" id="SSF50978">
    <property type="entry name" value="WD40 repeat-like"/>
    <property type="match status" value="1"/>
</dbReference>
<dbReference type="InterPro" id="IPR036322">
    <property type="entry name" value="WD40_repeat_dom_sf"/>
</dbReference>
<feature type="domain" description="Pyrrolo-quinoline quinone repeat" evidence="5">
    <location>
        <begin position="132"/>
        <end position="274"/>
    </location>
</feature>
<dbReference type="GO" id="GO:0071013">
    <property type="term" value="C:catalytic step 2 spliceosome"/>
    <property type="evidence" value="ECO:0007669"/>
    <property type="project" value="TreeGrafter"/>
</dbReference>
<dbReference type="Proteomes" id="UP001213623">
    <property type="component" value="Chromosome 4"/>
</dbReference>
<evidence type="ECO:0000256" key="4">
    <source>
        <dbReference type="PROSITE-ProRule" id="PRU00221"/>
    </source>
</evidence>
<dbReference type="PANTHER" id="PTHR22842">
    <property type="entry name" value="WD40 REPEAT PROTEIN"/>
    <property type="match status" value="1"/>
</dbReference>
<gene>
    <name evidence="6" type="ORF">MNAN1_002441</name>
</gene>
<dbReference type="PROSITE" id="PS50294">
    <property type="entry name" value="WD_REPEATS_REGION"/>
    <property type="match status" value="2"/>
</dbReference>
<dbReference type="GO" id="GO:0000398">
    <property type="term" value="P:mRNA splicing, via spliceosome"/>
    <property type="evidence" value="ECO:0007669"/>
    <property type="project" value="TreeGrafter"/>
</dbReference>
<evidence type="ECO:0000256" key="3">
    <source>
        <dbReference type="ARBA" id="ARBA00038145"/>
    </source>
</evidence>
<evidence type="ECO:0000259" key="5">
    <source>
        <dbReference type="Pfam" id="PF13360"/>
    </source>
</evidence>
<dbReference type="SMART" id="SM00320">
    <property type="entry name" value="WD40"/>
    <property type="match status" value="5"/>
</dbReference>
<dbReference type="InterPro" id="IPR002372">
    <property type="entry name" value="PQQ_rpt_dom"/>
</dbReference>
<accession>A0AAF0J305</accession>
<keyword evidence="7" id="KW-1185">Reference proteome</keyword>
<proteinExistence type="inferred from homology"/>
<dbReference type="InterPro" id="IPR001680">
    <property type="entry name" value="WD40_rpt"/>
</dbReference>
<sequence length="324" mass="35246">MAYRVAHTIQAHAGAVHVARFNPSGRYLLTGGGDQQIQLWNAQAGVSDELDSRGRSTSIQRYAGHSYEVLCLDISSDSTRFASGGPDRSVLVWDVASGQTLSRFNAHTGRVNDVALAGAHDEVLYAAGSDTILRAYDLRASNAWRPIFEAHEATDAILSVAVIPGMVHTASVDGKLRAYDMRMGELRTDVIDDPITSLTPTQDGTAMLLSMLNSTHRLIDLADGTQLQQYQGHTQTSFRCHSSLSLDESLIVAGDETGTLYAWDTLSGRVQWHTGPDYSGSVRYRRAPHVPVSILWTERGPDEQAPMIATAASCGTVHLWTRPL</sequence>
<dbReference type="InterPro" id="IPR015943">
    <property type="entry name" value="WD40/YVTN_repeat-like_dom_sf"/>
</dbReference>
<keyword evidence="4" id="KW-0853">WD repeat</keyword>
<dbReference type="CDD" id="cd00200">
    <property type="entry name" value="WD40"/>
    <property type="match status" value="1"/>
</dbReference>
<dbReference type="GO" id="GO:0005737">
    <property type="term" value="C:cytoplasm"/>
    <property type="evidence" value="ECO:0007669"/>
    <property type="project" value="UniProtKB-SubCell"/>
</dbReference>
<feature type="repeat" description="WD" evidence="4">
    <location>
        <begin position="9"/>
        <end position="41"/>
    </location>
</feature>
<evidence type="ECO:0000256" key="1">
    <source>
        <dbReference type="ARBA" id="ARBA00004496"/>
    </source>
</evidence>
<name>A0AAF0J305_9BASI</name>
<protein>
    <recommendedName>
        <fullName evidence="5">Pyrrolo-quinoline quinone repeat domain-containing protein</fullName>
    </recommendedName>
</protein>
<organism evidence="6 7">
    <name type="scientific">Malassezia nana</name>
    <dbReference type="NCBI Taxonomy" id="180528"/>
    <lineage>
        <taxon>Eukaryota</taxon>
        <taxon>Fungi</taxon>
        <taxon>Dikarya</taxon>
        <taxon>Basidiomycota</taxon>
        <taxon>Ustilaginomycotina</taxon>
        <taxon>Malasseziomycetes</taxon>
        <taxon>Malasseziales</taxon>
        <taxon>Malasseziaceae</taxon>
        <taxon>Malassezia</taxon>
    </lineage>
</organism>
<reference evidence="6" key="1">
    <citation type="submission" date="2023-03" db="EMBL/GenBank/DDBJ databases">
        <title>Mating type loci evolution in Malassezia.</title>
        <authorList>
            <person name="Coelho M.A."/>
        </authorList>
    </citation>
    <scope>NUCLEOTIDE SEQUENCE</scope>
    <source>
        <strain evidence="6">CBS 9557</strain>
    </source>
</reference>
<evidence type="ECO:0000256" key="2">
    <source>
        <dbReference type="ARBA" id="ARBA00022490"/>
    </source>
</evidence>
<dbReference type="Pfam" id="PF00400">
    <property type="entry name" value="WD40"/>
    <property type="match status" value="2"/>
</dbReference>